<reference evidence="1 2" key="1">
    <citation type="submission" date="2018-09" db="EMBL/GenBank/DDBJ databases">
        <title>Genomic investigation of the strawberry pathogen Phytophthora fragariae indicates pathogenicity is determined by transcriptional variation in three key races.</title>
        <authorList>
            <person name="Adams T.M."/>
            <person name="Armitage A.D."/>
            <person name="Sobczyk M.K."/>
            <person name="Bates H.J."/>
            <person name="Dunwell J.M."/>
            <person name="Nellist C.F."/>
            <person name="Harrison R.J."/>
        </authorList>
    </citation>
    <scope>NUCLEOTIDE SEQUENCE [LARGE SCALE GENOMIC DNA]</scope>
    <source>
        <strain evidence="1 2">NOV-77</strain>
    </source>
</reference>
<dbReference type="Proteomes" id="UP000486351">
    <property type="component" value="Unassembled WGS sequence"/>
</dbReference>
<organism evidence="1 2">
    <name type="scientific">Phytophthora fragariae</name>
    <dbReference type="NCBI Taxonomy" id="53985"/>
    <lineage>
        <taxon>Eukaryota</taxon>
        <taxon>Sar</taxon>
        <taxon>Stramenopiles</taxon>
        <taxon>Oomycota</taxon>
        <taxon>Peronosporomycetes</taxon>
        <taxon>Peronosporales</taxon>
        <taxon>Peronosporaceae</taxon>
        <taxon>Phytophthora</taxon>
    </lineage>
</organism>
<dbReference type="EMBL" id="QXFY01005674">
    <property type="protein sequence ID" value="KAE9271325.1"/>
    <property type="molecule type" value="Genomic_DNA"/>
</dbReference>
<evidence type="ECO:0000313" key="2">
    <source>
        <dbReference type="Proteomes" id="UP000486351"/>
    </source>
</evidence>
<name>A0A6G0Q5N3_9STRA</name>
<dbReference type="AlphaFoldDB" id="A0A6G0Q5N3"/>
<sequence>MTEEASASVARFGAECKTAQAQDRRDQDGGGVGLARELRCRVQDGTGAMIGAIRPSGDCALRWSLQLDLQDKELPATMRAGIDDAETAAAELLPEADAELNDQATVEATNFFVSVKEVREFVKGEVPAAAVFISVIMCVLTV</sequence>
<comment type="caution">
    <text evidence="1">The sequence shown here is derived from an EMBL/GenBank/DDBJ whole genome shotgun (WGS) entry which is preliminary data.</text>
</comment>
<accession>A0A6G0Q5N3</accession>
<evidence type="ECO:0000313" key="1">
    <source>
        <dbReference type="EMBL" id="KAE9271325.1"/>
    </source>
</evidence>
<gene>
    <name evidence="1" type="ORF">PF008_g30386</name>
</gene>
<proteinExistence type="predicted"/>
<protein>
    <submittedName>
        <fullName evidence="1">Uncharacterized protein</fullName>
    </submittedName>
</protein>